<evidence type="ECO:0000256" key="1">
    <source>
        <dbReference type="SAM" id="MobiDB-lite"/>
    </source>
</evidence>
<evidence type="ECO:0000313" key="2">
    <source>
        <dbReference type="EMBL" id="EMS15483.1"/>
    </source>
</evidence>
<reference evidence="2 3" key="1">
    <citation type="submission" date="2013-01" db="EMBL/GenBank/DDBJ databases">
        <authorList>
            <person name="Inman J."/>
            <person name="Zafar N."/>
            <person name="Lorenzi H."/>
            <person name="Caler E."/>
        </authorList>
    </citation>
    <scope>NUCLEOTIDE SEQUENCE [LARGE SCALE GENOMIC DNA]</scope>
    <source>
        <strain evidence="2 3">HM-3:IMSS</strain>
    </source>
</reference>
<dbReference type="AlphaFoldDB" id="M7X621"/>
<protein>
    <submittedName>
        <fullName evidence="2">Uncharacterized protein</fullName>
    </submittedName>
</protein>
<sequence length="131" mass="15505">MFGTVSKQNANTRNNSEEETEFEYRRVLLSDFSCLLNDIKVIGSTARILGGGIDLSFEGRPLFMFNNVINKHIKLIEELGEHIAQFRKNNRLILEELKKEREREKREKRIDEAEKKKEEETKPERRKTRPL</sequence>
<dbReference type="Proteomes" id="UP000030780">
    <property type="component" value="Unassembled WGS sequence"/>
</dbReference>
<proteinExistence type="predicted"/>
<feature type="region of interest" description="Disordered" evidence="1">
    <location>
        <begin position="98"/>
        <end position="131"/>
    </location>
</feature>
<organism evidence="2 3">
    <name type="scientific">Entamoeba histolytica HM-3:IMSS</name>
    <dbReference type="NCBI Taxonomy" id="885315"/>
    <lineage>
        <taxon>Eukaryota</taxon>
        <taxon>Amoebozoa</taxon>
        <taxon>Evosea</taxon>
        <taxon>Archamoebae</taxon>
        <taxon>Mastigamoebida</taxon>
        <taxon>Entamoebidae</taxon>
        <taxon>Entamoeba</taxon>
    </lineage>
</organism>
<name>M7X621_ENTHI</name>
<accession>M7X621</accession>
<evidence type="ECO:0000313" key="3">
    <source>
        <dbReference type="Proteomes" id="UP000030780"/>
    </source>
</evidence>
<dbReference type="VEuPathDB" id="AmoebaDB:KM1_192180"/>
<dbReference type="EMBL" id="KB637678">
    <property type="protein sequence ID" value="EMS15483.1"/>
    <property type="molecule type" value="Genomic_DNA"/>
</dbReference>
<gene>
    <name evidence="2" type="ORF">KM1_192180</name>
</gene>
<feature type="compositionally biased region" description="Basic and acidic residues" evidence="1">
    <location>
        <begin position="98"/>
        <end position="123"/>
    </location>
</feature>